<comment type="subcellular location">
    <subcellularLocation>
        <location evidence="2">Secreted</location>
    </subcellularLocation>
</comment>
<feature type="signal peptide" evidence="19">
    <location>
        <begin position="1"/>
        <end position="27"/>
    </location>
</feature>
<comment type="similarity">
    <text evidence="3">Belongs to the glycosyl hydrolase 18 family. Chitinase class V subfamily.</text>
</comment>
<organism evidence="21">
    <name type="scientific">Hypocrella siamensis</name>
    <dbReference type="NCBI Taxonomy" id="696354"/>
    <lineage>
        <taxon>Eukaryota</taxon>
        <taxon>Fungi</taxon>
        <taxon>Dikarya</taxon>
        <taxon>Ascomycota</taxon>
        <taxon>Pezizomycotina</taxon>
        <taxon>Sordariomycetes</taxon>
        <taxon>Hypocreomycetidae</taxon>
        <taxon>Hypocreales</taxon>
        <taxon>Clavicipitaceae</taxon>
        <taxon>Hypocrella</taxon>
    </lineage>
</organism>
<keyword evidence="13 18" id="KW-0326">Glycosidase</keyword>
<dbReference type="FunFam" id="3.10.50.10:FF:000005">
    <property type="entry name" value="Endochitinase B1"/>
    <property type="match status" value="1"/>
</dbReference>
<dbReference type="Gene3D" id="3.10.50.10">
    <property type="match status" value="1"/>
</dbReference>
<dbReference type="EC" id="3.2.1.14" evidence="4"/>
<dbReference type="EMBL" id="KT630113">
    <property type="protein sequence ID" value="ALI93555.1"/>
    <property type="molecule type" value="Genomic_DNA"/>
</dbReference>
<dbReference type="GO" id="GO:0006032">
    <property type="term" value="P:chitin catabolic process"/>
    <property type="evidence" value="ECO:0007669"/>
    <property type="project" value="UniProtKB-KW"/>
</dbReference>
<evidence type="ECO:0000256" key="17">
    <source>
        <dbReference type="ARBA" id="ARBA00076370"/>
    </source>
</evidence>
<dbReference type="InterPro" id="IPR001223">
    <property type="entry name" value="Glyco_hydro18_cat"/>
</dbReference>
<evidence type="ECO:0000256" key="7">
    <source>
        <dbReference type="ARBA" id="ARBA00022729"/>
    </source>
</evidence>
<dbReference type="PANTHER" id="PTHR11177">
    <property type="entry name" value="CHITINASE"/>
    <property type="match status" value="1"/>
</dbReference>
<keyword evidence="5" id="KW-0964">Secreted</keyword>
<dbReference type="SMART" id="SM00636">
    <property type="entry name" value="Glyco_18"/>
    <property type="match status" value="1"/>
</dbReference>
<evidence type="ECO:0000256" key="12">
    <source>
        <dbReference type="ARBA" id="ARBA00023277"/>
    </source>
</evidence>
<keyword evidence="7 19" id="KW-0732">Signal</keyword>
<dbReference type="PROSITE" id="PS51910">
    <property type="entry name" value="GH18_2"/>
    <property type="match status" value="1"/>
</dbReference>
<keyword evidence="6" id="KW-0147">Chitin-binding</keyword>
<evidence type="ECO:0000313" key="21">
    <source>
        <dbReference type="EMBL" id="ALI93555.1"/>
    </source>
</evidence>
<keyword evidence="12" id="KW-0119">Carbohydrate metabolism</keyword>
<dbReference type="GO" id="GO:0000272">
    <property type="term" value="P:polysaccharide catabolic process"/>
    <property type="evidence" value="ECO:0007669"/>
    <property type="project" value="UniProtKB-KW"/>
</dbReference>
<dbReference type="GO" id="GO:0005576">
    <property type="term" value="C:extracellular region"/>
    <property type="evidence" value="ECO:0007669"/>
    <property type="project" value="UniProtKB-SubCell"/>
</dbReference>
<evidence type="ECO:0000256" key="2">
    <source>
        <dbReference type="ARBA" id="ARBA00004613"/>
    </source>
</evidence>
<keyword evidence="9" id="KW-0146">Chitin degradation</keyword>
<keyword evidence="11" id="KW-0325">Glycoprotein</keyword>
<sequence>MPSLLAISTAAFATLQAVLQLATPAFAFENATDKGAMNYVNSVYYTNWAMYGRNYQPANLSASQVSHVLYAFMNLRADGTVYSGDTWADTDKHFATDSWNDSGKNVYGCVKQMYLLKKANRQLKVMLSIGGWTWSTNFPAAASTAATRSTFAKTAVEFVKDWGFDGVDIDWEYPADETEATNMVLLLQAVRDELDALQAESAPNYHFQLSIAAPAGPEKYKKLHLAELGKVLDFVNLMAYDYSGSWSQYSGHDANLYNSNKNPDATFFNTDDAVEAYIKGGVPASKLVLGMPIYGRSFENTDGIGKPFSGIGEGSWEKGVWDYKALPKAGAVLQYDSDAKGYYSYDPSTRELISFDTPGMIREKVTYLKGKGMGGSMFWEASADKEGPDSLIGTSASELGSLDVTQNLLDYPNSQYENMKNHMA</sequence>
<accession>A0A0P0C482</accession>
<reference evidence="21" key="1">
    <citation type="submission" date="2015-08" db="EMBL/GenBank/DDBJ databases">
        <title>Genome sequence and comparative analysis of clavicipitaceous insect-pathogenic fungus Aschersonia badia with Metarhizium spp.</title>
        <authorList>
            <person name="Agrawal Y."/>
            <person name="Narwani T."/>
            <person name="Subramanian S."/>
        </authorList>
    </citation>
    <scope>NUCLEOTIDE SEQUENCE</scope>
    <source>
        <strain evidence="21">MTCC 10142</strain>
    </source>
</reference>
<dbReference type="PROSITE" id="PS01095">
    <property type="entry name" value="GH18_1"/>
    <property type="match status" value="1"/>
</dbReference>
<feature type="chain" id="PRO_5006042397" description="Endochitinase 1" evidence="19">
    <location>
        <begin position="28"/>
        <end position="424"/>
    </location>
</feature>
<dbReference type="GO" id="GO:0008843">
    <property type="term" value="F:endochitinase activity"/>
    <property type="evidence" value="ECO:0007669"/>
    <property type="project" value="UniProtKB-EC"/>
</dbReference>
<reference evidence="22" key="2">
    <citation type="journal article" date="2016" name="BMC Genomics">
        <title>Genome sequence and comparative analysis of clavicipitaceous insect-pathogenic fungus Aschersonia badia with Metarhizium spp.</title>
        <authorList>
            <person name="Agrawal Y."/>
            <person name="Narwani T."/>
            <person name="Subramanian S."/>
        </authorList>
    </citation>
    <scope>NUCLEOTIDE SEQUENCE</scope>
    <source>
        <strain evidence="22">MTCC 10142</strain>
    </source>
</reference>
<evidence type="ECO:0000256" key="15">
    <source>
        <dbReference type="ARBA" id="ARBA00055470"/>
    </source>
</evidence>
<dbReference type="InterPro" id="IPR050314">
    <property type="entry name" value="Glycosyl_Hydrlase_18"/>
</dbReference>
<evidence type="ECO:0000256" key="11">
    <source>
        <dbReference type="ARBA" id="ARBA00023180"/>
    </source>
</evidence>
<dbReference type="InterPro" id="IPR017853">
    <property type="entry name" value="GH"/>
</dbReference>
<evidence type="ECO:0000256" key="14">
    <source>
        <dbReference type="ARBA" id="ARBA00023326"/>
    </source>
</evidence>
<dbReference type="Gene3D" id="3.20.20.80">
    <property type="entry name" value="Glycosidases"/>
    <property type="match status" value="1"/>
</dbReference>
<evidence type="ECO:0000256" key="18">
    <source>
        <dbReference type="RuleBase" id="RU000489"/>
    </source>
</evidence>
<dbReference type="CDD" id="cd06548">
    <property type="entry name" value="GH18_chitinase"/>
    <property type="match status" value="1"/>
</dbReference>
<evidence type="ECO:0000256" key="5">
    <source>
        <dbReference type="ARBA" id="ARBA00022525"/>
    </source>
</evidence>
<keyword evidence="14" id="KW-0624">Polysaccharide degradation</keyword>
<evidence type="ECO:0000256" key="1">
    <source>
        <dbReference type="ARBA" id="ARBA00000822"/>
    </source>
</evidence>
<evidence type="ECO:0000256" key="4">
    <source>
        <dbReference type="ARBA" id="ARBA00012729"/>
    </source>
</evidence>
<evidence type="ECO:0000256" key="9">
    <source>
        <dbReference type="ARBA" id="ARBA00023024"/>
    </source>
</evidence>
<dbReference type="GO" id="GO:0008061">
    <property type="term" value="F:chitin binding"/>
    <property type="evidence" value="ECO:0007669"/>
    <property type="project" value="UniProtKB-KW"/>
</dbReference>
<comment type="function">
    <text evidence="15">Secreted chitinase involved in the degradation of chitin, a component of the cell walls of fungi and exoskeletal elements of some animals (including worms and arthropods). Participates in the infection process and directly acts in the penetration process of the host cuticle.</text>
</comment>
<evidence type="ECO:0000256" key="8">
    <source>
        <dbReference type="ARBA" id="ARBA00022801"/>
    </source>
</evidence>
<name>A0A0P0C482_9HYPO</name>
<dbReference type="SUPFAM" id="SSF51445">
    <property type="entry name" value="(Trans)glycosidases"/>
    <property type="match status" value="1"/>
</dbReference>
<keyword evidence="8 18" id="KW-0378">Hydrolase</keyword>
<protein>
    <recommendedName>
        <fullName evidence="16">Endochitinase 1</fullName>
        <ecNumber evidence="4">3.2.1.14</ecNumber>
    </recommendedName>
    <alternativeName>
        <fullName evidence="17">Chitinase 1</fullName>
    </alternativeName>
</protein>
<evidence type="ECO:0000259" key="20">
    <source>
        <dbReference type="PROSITE" id="PS51910"/>
    </source>
</evidence>
<evidence type="ECO:0000256" key="10">
    <source>
        <dbReference type="ARBA" id="ARBA00023026"/>
    </source>
</evidence>
<dbReference type="EMBL" id="KU202604">
    <property type="protein sequence ID" value="ANH56514.1"/>
    <property type="molecule type" value="Genomic_DNA"/>
</dbReference>
<dbReference type="Pfam" id="PF00704">
    <property type="entry name" value="Glyco_hydro_18"/>
    <property type="match status" value="1"/>
</dbReference>
<dbReference type="FunFam" id="3.20.20.80:FF:000075">
    <property type="entry name" value="Sporulation-specific chitinase"/>
    <property type="match status" value="1"/>
</dbReference>
<evidence type="ECO:0000256" key="3">
    <source>
        <dbReference type="ARBA" id="ARBA00008682"/>
    </source>
</evidence>
<dbReference type="PANTHER" id="PTHR11177:SF365">
    <property type="entry name" value="ENDOCHITINASE B"/>
    <property type="match status" value="1"/>
</dbReference>
<dbReference type="AlphaFoldDB" id="A0A0P0C482"/>
<evidence type="ECO:0000256" key="19">
    <source>
        <dbReference type="SAM" id="SignalP"/>
    </source>
</evidence>
<evidence type="ECO:0000313" key="22">
    <source>
        <dbReference type="EMBL" id="ANH56514.1"/>
    </source>
</evidence>
<proteinExistence type="inferred from homology"/>
<dbReference type="InterPro" id="IPR011583">
    <property type="entry name" value="Chitinase_II/V-like_cat"/>
</dbReference>
<dbReference type="InterPro" id="IPR001579">
    <property type="entry name" value="Glyco_hydro_18_chit_AS"/>
</dbReference>
<evidence type="ECO:0000256" key="13">
    <source>
        <dbReference type="ARBA" id="ARBA00023295"/>
    </source>
</evidence>
<evidence type="ECO:0000256" key="6">
    <source>
        <dbReference type="ARBA" id="ARBA00022669"/>
    </source>
</evidence>
<dbReference type="InterPro" id="IPR029070">
    <property type="entry name" value="Chitinase_insertion_sf"/>
</dbReference>
<comment type="catalytic activity">
    <reaction evidence="1">
        <text>Random endo-hydrolysis of N-acetyl-beta-D-glucosaminide (1-&gt;4)-beta-linkages in chitin and chitodextrins.</text>
        <dbReference type="EC" id="3.2.1.14"/>
    </reaction>
</comment>
<feature type="domain" description="GH18" evidence="20">
    <location>
        <begin position="39"/>
        <end position="402"/>
    </location>
</feature>
<keyword evidence="10" id="KW-0843">Virulence</keyword>
<evidence type="ECO:0000256" key="16">
    <source>
        <dbReference type="ARBA" id="ARBA00072353"/>
    </source>
</evidence>
<dbReference type="SUPFAM" id="SSF54556">
    <property type="entry name" value="Chitinase insertion domain"/>
    <property type="match status" value="1"/>
</dbReference>